<dbReference type="InterPro" id="IPR034204">
    <property type="entry name" value="PfSUB1-like_cat_dom"/>
</dbReference>
<sequence length="751" mass="79863">MPDPTVLDANSLSLLPNDPIANSHSVISLGTSDLALLSISATRQPELSLNYGFDIDAIDQALTTLSFADTLDETDQTIAGIDYLTGLAKDYVSTSGISSLSTESVSSSISSEISGTVASSFINARWATAQGEFWNDQKWLTGDFNGDGRDDFAKVFNDAGRADIDVYLSNGGSFINERWATRQGGFWNSQKWLVGDFNGDGRDDLAKVFYDANQASIDVHLSSGNSFTIGRWATQQGGFSKDQKWLVGDYNGDGRDDFANVFNDANLASIDVHLSNGSNFTIERWATQQGGFSNDQKWLAGDYNGDGRDDLANVFNDANQASIDVHLSSSSSFTNQRWATAQGGFSDDQKWLAGDFNGDGQEDLANVFNDTNQASIDVHLSSTSSFTNQRWATAQGGFWNEQKWLAGDFNGDGEDDLANVFNEANQASIDVHFANSLPNYSSIDGYGLVNASAAVAKAIGQPTFSGIPDLGGNNWGADLIKAPEVWTKGYTGQGVVVAVLDSGVDYNHPDLSSNIWTNNGEIADNGIDDDANGYIDDFYGWNFIYNNNNTLDVYGHGTHVAGTIAAVNNDFGVTGIAYNAKIMPVKVLGDDNKGTYSTISQGVYYAVNNGAKVINISVAGTVPDSGLETAIQYAASQGVIVVMAAANSGGSTPLYPAYYATNWGLAVGAVDSNNNLADFSNRAGSDSNMAYVTAPGVSVYSTLPNQTYGFYNGTSMAAPHVAGVAALMLSANASLTASQVREIITQTAVNV</sequence>
<feature type="active site" description="Charge relay system" evidence="5">
    <location>
        <position position="501"/>
    </location>
</feature>
<comment type="caution">
    <text evidence="8">The sequence shown here is derived from an EMBL/GenBank/DDBJ whole genome shotgun (WGS) entry which is preliminary data.</text>
</comment>
<proteinExistence type="inferred from homology"/>
<keyword evidence="2 5" id="KW-0645">Protease</keyword>
<dbReference type="Proteomes" id="UP000637383">
    <property type="component" value="Unassembled WGS sequence"/>
</dbReference>
<comment type="similarity">
    <text evidence="1 5 6">Belongs to the peptidase S8 family.</text>
</comment>
<dbReference type="Gene3D" id="3.40.50.200">
    <property type="entry name" value="Peptidase S8/S53 domain"/>
    <property type="match status" value="1"/>
</dbReference>
<dbReference type="CDD" id="cd07473">
    <property type="entry name" value="Peptidases_S8_Subtilisin_like"/>
    <property type="match status" value="1"/>
</dbReference>
<feature type="domain" description="Peptidase S8/S53" evidence="7">
    <location>
        <begin position="492"/>
        <end position="748"/>
    </location>
</feature>
<dbReference type="PROSITE" id="PS51892">
    <property type="entry name" value="SUBTILASE"/>
    <property type="match status" value="1"/>
</dbReference>
<evidence type="ECO:0000256" key="5">
    <source>
        <dbReference type="PROSITE-ProRule" id="PRU01240"/>
    </source>
</evidence>
<dbReference type="PROSITE" id="PS00136">
    <property type="entry name" value="SUBTILASE_ASP"/>
    <property type="match status" value="1"/>
</dbReference>
<evidence type="ECO:0000256" key="3">
    <source>
        <dbReference type="ARBA" id="ARBA00022801"/>
    </source>
</evidence>
<keyword evidence="9" id="KW-1185">Reference proteome</keyword>
<keyword evidence="3 5" id="KW-0378">Hydrolase</keyword>
<accession>A0ABR8K4R1</accession>
<evidence type="ECO:0000256" key="1">
    <source>
        <dbReference type="ARBA" id="ARBA00011073"/>
    </source>
</evidence>
<gene>
    <name evidence="8" type="ORF">H6H03_07855</name>
</gene>
<dbReference type="InterPro" id="IPR028994">
    <property type="entry name" value="Integrin_alpha_N"/>
</dbReference>
<name>A0ABR8K4R1_9NOSO</name>
<organism evidence="8 9">
    <name type="scientific">Nostoc paludosum FACHB-159</name>
    <dbReference type="NCBI Taxonomy" id="2692908"/>
    <lineage>
        <taxon>Bacteria</taxon>
        <taxon>Bacillati</taxon>
        <taxon>Cyanobacteriota</taxon>
        <taxon>Cyanophyceae</taxon>
        <taxon>Nostocales</taxon>
        <taxon>Nostocaceae</taxon>
        <taxon>Nostoc</taxon>
    </lineage>
</organism>
<keyword evidence="4 5" id="KW-0720">Serine protease</keyword>
<dbReference type="PROSITE" id="PS00138">
    <property type="entry name" value="SUBTILASE_SER"/>
    <property type="match status" value="1"/>
</dbReference>
<dbReference type="Gene3D" id="1.10.10.1280">
    <property type="entry name" value="Alpha-helical porin B/porin C"/>
    <property type="match status" value="6"/>
</dbReference>
<dbReference type="InterPro" id="IPR023827">
    <property type="entry name" value="Peptidase_S8_Asp-AS"/>
</dbReference>
<evidence type="ECO:0000313" key="8">
    <source>
        <dbReference type="EMBL" id="MBD2733826.1"/>
    </source>
</evidence>
<dbReference type="InterPro" id="IPR022398">
    <property type="entry name" value="Peptidase_S8_His-AS"/>
</dbReference>
<evidence type="ECO:0000256" key="4">
    <source>
        <dbReference type="ARBA" id="ARBA00022825"/>
    </source>
</evidence>
<dbReference type="InterPro" id="IPR000209">
    <property type="entry name" value="Peptidase_S8/S53_dom"/>
</dbReference>
<dbReference type="InterPro" id="IPR015500">
    <property type="entry name" value="Peptidase_S8_subtilisin-rel"/>
</dbReference>
<dbReference type="PROSITE" id="PS00137">
    <property type="entry name" value="SUBTILASE_HIS"/>
    <property type="match status" value="1"/>
</dbReference>
<dbReference type="SUPFAM" id="SSF52743">
    <property type="entry name" value="Subtilisin-like"/>
    <property type="match status" value="1"/>
</dbReference>
<dbReference type="RefSeq" id="WP_190954575.1">
    <property type="nucleotide sequence ID" value="NZ_JACJTU010000006.1"/>
</dbReference>
<evidence type="ECO:0000256" key="6">
    <source>
        <dbReference type="RuleBase" id="RU003355"/>
    </source>
</evidence>
<dbReference type="PANTHER" id="PTHR43399">
    <property type="entry name" value="SUBTILISIN-RELATED"/>
    <property type="match status" value="1"/>
</dbReference>
<dbReference type="InterPro" id="IPR023828">
    <property type="entry name" value="Peptidase_S8_Ser-AS"/>
</dbReference>
<dbReference type="SUPFAM" id="SSF69318">
    <property type="entry name" value="Integrin alpha N-terminal domain"/>
    <property type="match status" value="1"/>
</dbReference>
<dbReference type="InterPro" id="IPR036852">
    <property type="entry name" value="Peptidase_S8/S53_dom_sf"/>
</dbReference>
<dbReference type="InterPro" id="IPR051048">
    <property type="entry name" value="Peptidase_S8/S53_subtilisin"/>
</dbReference>
<dbReference type="PANTHER" id="PTHR43399:SF4">
    <property type="entry name" value="CELL WALL-ASSOCIATED PROTEASE"/>
    <property type="match status" value="1"/>
</dbReference>
<reference evidence="8 9" key="1">
    <citation type="journal article" date="2020" name="ISME J.">
        <title>Comparative genomics reveals insights into cyanobacterial evolution and habitat adaptation.</title>
        <authorList>
            <person name="Chen M.Y."/>
            <person name="Teng W.K."/>
            <person name="Zhao L."/>
            <person name="Hu C.X."/>
            <person name="Zhou Y.K."/>
            <person name="Han B.P."/>
            <person name="Song L.R."/>
            <person name="Shu W.S."/>
        </authorList>
    </citation>
    <scope>NUCLEOTIDE SEQUENCE [LARGE SCALE GENOMIC DNA]</scope>
    <source>
        <strain evidence="8 9">FACHB-159</strain>
    </source>
</reference>
<feature type="active site" description="Charge relay system" evidence="5">
    <location>
        <position position="715"/>
    </location>
</feature>
<dbReference type="PRINTS" id="PR00723">
    <property type="entry name" value="SUBTILISIN"/>
</dbReference>
<evidence type="ECO:0000256" key="2">
    <source>
        <dbReference type="ARBA" id="ARBA00022670"/>
    </source>
</evidence>
<feature type="active site" description="Charge relay system" evidence="5">
    <location>
        <position position="556"/>
    </location>
</feature>
<evidence type="ECO:0000313" key="9">
    <source>
        <dbReference type="Proteomes" id="UP000637383"/>
    </source>
</evidence>
<protein>
    <submittedName>
        <fullName evidence="8">S8 family serine peptidase</fullName>
    </submittedName>
</protein>
<evidence type="ECO:0000259" key="7">
    <source>
        <dbReference type="Pfam" id="PF00082"/>
    </source>
</evidence>
<dbReference type="InterPro" id="IPR041910">
    <property type="entry name" value="Alpha_h_PorB/PorC"/>
</dbReference>
<dbReference type="Pfam" id="PF00082">
    <property type="entry name" value="Peptidase_S8"/>
    <property type="match status" value="1"/>
</dbReference>
<dbReference type="EMBL" id="JACJTU010000006">
    <property type="protein sequence ID" value="MBD2733826.1"/>
    <property type="molecule type" value="Genomic_DNA"/>
</dbReference>